<reference evidence="3" key="1">
    <citation type="submission" date="2016-06" db="EMBL/GenBank/DDBJ databases">
        <authorList>
            <person name="Nascimento L."/>
            <person name="Pereira R.V."/>
            <person name="Martins L.F."/>
            <person name="Quaggio R.B."/>
            <person name="Silva A.M."/>
            <person name="Setubal J.C."/>
        </authorList>
    </citation>
    <scope>NUCLEOTIDE SEQUENCE [LARGE SCALE GENOMIC DNA]</scope>
</reference>
<dbReference type="SMART" id="SM00882">
    <property type="entry name" value="CoA_trans"/>
    <property type="match status" value="1"/>
</dbReference>
<protein>
    <recommendedName>
        <fullName evidence="4">CoA-transferase</fullName>
    </recommendedName>
</protein>
<comment type="caution">
    <text evidence="2">The sequence shown here is derived from an EMBL/GenBank/DDBJ whole genome shotgun (WGS) entry which is preliminary data.</text>
</comment>
<proteinExistence type="inferred from homology"/>
<name>A0A1Y3PNG3_9BACI</name>
<evidence type="ECO:0000313" key="3">
    <source>
        <dbReference type="Proteomes" id="UP000196475"/>
    </source>
</evidence>
<sequence length="295" mass="32420">MKTKLTTLAEAVSRIPSGATIAIGGSMVRRQPNALARELIRQGKKDLTVLTFCAGSATDLLAAAGVVKRWEGVYSGLFWYGQSYNFRRAVENGQLEVRDFTEGSMVARFRAAAQGVSFAPTRALLGTDMAKYNPEQVREIRCPFTNETYHAVAAAEADFTLLHGYIGDEYGNVQMPIIRDSDDIDALMAMASKRLIVTVERIVPHETIIRHPLLTYIPHNLVEAIVHAPYGAHPVACDAFYDTDDDHMAEYVEMSKNGQAGTYLEHYVLGGDEWSYLEKAGGLQKLMKLNVGGAG</sequence>
<comment type="similarity">
    <text evidence="1">Belongs to the 3-oxoacid CoA-transferase subunit B family.</text>
</comment>
<dbReference type="SUPFAM" id="SSF100950">
    <property type="entry name" value="NagB/RpiA/CoA transferase-like"/>
    <property type="match status" value="1"/>
</dbReference>
<dbReference type="PANTHER" id="PTHR43293:SF3">
    <property type="entry name" value="CHOLESTEROL RING-CLEAVING HYDROLASE IPDB SUBUNIT"/>
    <property type="match status" value="1"/>
</dbReference>
<evidence type="ECO:0000313" key="2">
    <source>
        <dbReference type="EMBL" id="OUM87677.1"/>
    </source>
</evidence>
<evidence type="ECO:0000256" key="1">
    <source>
        <dbReference type="ARBA" id="ARBA00007047"/>
    </source>
</evidence>
<dbReference type="Gene3D" id="3.40.1080.10">
    <property type="entry name" value="Glutaconate Coenzyme A-transferase"/>
    <property type="match status" value="1"/>
</dbReference>
<dbReference type="Proteomes" id="UP000196475">
    <property type="component" value="Unassembled WGS sequence"/>
</dbReference>
<dbReference type="InterPro" id="IPR004165">
    <property type="entry name" value="CoA_trans_fam_I"/>
</dbReference>
<dbReference type="PANTHER" id="PTHR43293">
    <property type="entry name" value="ACETATE COA-TRANSFERASE YDIF"/>
    <property type="match status" value="1"/>
</dbReference>
<organism evidence="2 3">
    <name type="scientific">Bacillus thermozeamaize</name>
    <dbReference type="NCBI Taxonomy" id="230954"/>
    <lineage>
        <taxon>Bacteria</taxon>
        <taxon>Bacillati</taxon>
        <taxon>Bacillota</taxon>
        <taxon>Bacilli</taxon>
        <taxon>Bacillales</taxon>
        <taxon>Bacillaceae</taxon>
        <taxon>Bacillus</taxon>
    </lineage>
</organism>
<dbReference type="AlphaFoldDB" id="A0A1Y3PNG3"/>
<dbReference type="Pfam" id="PF01144">
    <property type="entry name" value="CoA_trans"/>
    <property type="match status" value="1"/>
</dbReference>
<dbReference type="EMBL" id="LZRT01000071">
    <property type="protein sequence ID" value="OUM87677.1"/>
    <property type="molecule type" value="Genomic_DNA"/>
</dbReference>
<dbReference type="Gene3D" id="3.30.30.40">
    <property type="match status" value="1"/>
</dbReference>
<accession>A0A1Y3PNG3</accession>
<dbReference type="GO" id="GO:0008410">
    <property type="term" value="F:CoA-transferase activity"/>
    <property type="evidence" value="ECO:0007669"/>
    <property type="project" value="InterPro"/>
</dbReference>
<gene>
    <name evidence="2" type="ORF">BAA01_09765</name>
</gene>
<dbReference type="InterPro" id="IPR037171">
    <property type="entry name" value="NagB/RpiA_transferase-like"/>
</dbReference>
<evidence type="ECO:0008006" key="4">
    <source>
        <dbReference type="Google" id="ProtNLM"/>
    </source>
</evidence>